<gene>
    <name evidence="3" type="ORF">CFBP1590__5041</name>
</gene>
<dbReference type="RefSeq" id="WP_088236142.1">
    <property type="nucleotide sequence ID" value="NZ_LT855380.1"/>
</dbReference>
<dbReference type="GO" id="GO:0003677">
    <property type="term" value="F:DNA binding"/>
    <property type="evidence" value="ECO:0007669"/>
    <property type="project" value="InterPro"/>
</dbReference>
<protein>
    <recommendedName>
        <fullName evidence="2">Tyr recombinase domain-containing protein</fullName>
    </recommendedName>
</protein>
<evidence type="ECO:0000259" key="2">
    <source>
        <dbReference type="Pfam" id="PF00589"/>
    </source>
</evidence>
<accession>A0A1Y6JRT0</accession>
<dbReference type="Proteomes" id="UP000196842">
    <property type="component" value="Chromosome I"/>
</dbReference>
<sequence length="303" mass="33464">MRVPVYPQDLIRNRGFKSLSKQLQQQWCGPTPISLADAQKALAQGLGYQSFHDLSETSKVCPPHESAPLEADVRRAIRSAIEATLQPETLLPVVQQKLEQLVNDLSLKKLVAFKRVRVSPSAGHSPLPGLVSRDQSGLTKEHVHTLESILAESGDLRDRALLACMLGALRQNEFLSARMQHGVAVYGVKSRETKKVLDAIPDRHRSMFEQYIKTSKLSDGEYLFRAANAPGRPLSPYALRKICVSWARKADIDAGLLTPHAIRSTTENYAHFMRQISDSMGHHSANTSLAYAVGLPTTSSTVH</sequence>
<dbReference type="GeneID" id="47766689"/>
<dbReference type="Pfam" id="PF00589">
    <property type="entry name" value="Phage_integrase"/>
    <property type="match status" value="1"/>
</dbReference>
<dbReference type="Gene3D" id="1.10.443.10">
    <property type="entry name" value="Intergrase catalytic core"/>
    <property type="match status" value="1"/>
</dbReference>
<dbReference type="InterPro" id="IPR002104">
    <property type="entry name" value="Integrase_catalytic"/>
</dbReference>
<dbReference type="GO" id="GO:0006310">
    <property type="term" value="P:DNA recombination"/>
    <property type="evidence" value="ECO:0007669"/>
    <property type="project" value="UniProtKB-KW"/>
</dbReference>
<evidence type="ECO:0000256" key="1">
    <source>
        <dbReference type="ARBA" id="ARBA00023172"/>
    </source>
</evidence>
<keyword evidence="1" id="KW-0233">DNA recombination</keyword>
<dbReference type="InterPro" id="IPR011010">
    <property type="entry name" value="DNA_brk_join_enz"/>
</dbReference>
<evidence type="ECO:0000313" key="3">
    <source>
        <dbReference type="EMBL" id="SMS12627.1"/>
    </source>
</evidence>
<dbReference type="EMBL" id="LT855380">
    <property type="protein sequence ID" value="SMS12627.1"/>
    <property type="molecule type" value="Genomic_DNA"/>
</dbReference>
<organism evidence="3 4">
    <name type="scientific">Pseudomonas viridiflava</name>
    <name type="common">Phytomonas viridiflava</name>
    <dbReference type="NCBI Taxonomy" id="33069"/>
    <lineage>
        <taxon>Bacteria</taxon>
        <taxon>Pseudomonadati</taxon>
        <taxon>Pseudomonadota</taxon>
        <taxon>Gammaproteobacteria</taxon>
        <taxon>Pseudomonadales</taxon>
        <taxon>Pseudomonadaceae</taxon>
        <taxon>Pseudomonas</taxon>
    </lineage>
</organism>
<reference evidence="3 4" key="1">
    <citation type="submission" date="2017-05" db="EMBL/GenBank/DDBJ databases">
        <authorList>
            <person name="Song R."/>
            <person name="Chenine A.L."/>
            <person name="Ruprecht R.M."/>
        </authorList>
    </citation>
    <scope>NUCLEOTIDE SEQUENCE [LARGE SCALE GENOMIC DNA]</scope>
    <source>
        <strain evidence="3 4">CFBP 1590</strain>
    </source>
</reference>
<dbReference type="SUPFAM" id="SSF56349">
    <property type="entry name" value="DNA breaking-rejoining enzymes"/>
    <property type="match status" value="1"/>
</dbReference>
<feature type="domain" description="Tyr recombinase" evidence="2">
    <location>
        <begin position="138"/>
        <end position="291"/>
    </location>
</feature>
<dbReference type="InterPro" id="IPR013762">
    <property type="entry name" value="Integrase-like_cat_sf"/>
</dbReference>
<dbReference type="AlphaFoldDB" id="A0A1Y6JRT0"/>
<evidence type="ECO:0000313" key="4">
    <source>
        <dbReference type="Proteomes" id="UP000196842"/>
    </source>
</evidence>
<dbReference type="GO" id="GO:0015074">
    <property type="term" value="P:DNA integration"/>
    <property type="evidence" value="ECO:0007669"/>
    <property type="project" value="InterPro"/>
</dbReference>
<proteinExistence type="predicted"/>
<name>A0A1Y6JRT0_PSEVI</name>
<dbReference type="KEGG" id="pvd:CFBP1590__5041"/>